<comment type="cofactor">
    <cofactor evidence="1 7">
        <name>pyridoxal 5'-phosphate</name>
        <dbReference type="ChEBI" id="CHEBI:597326"/>
    </cofactor>
</comment>
<evidence type="ECO:0000313" key="10">
    <source>
        <dbReference type="Proteomes" id="UP000249645"/>
    </source>
</evidence>
<dbReference type="PROSITE" id="PS00105">
    <property type="entry name" value="AA_TRANSFER_CLASS_1"/>
    <property type="match status" value="1"/>
</dbReference>
<evidence type="ECO:0000259" key="8">
    <source>
        <dbReference type="Pfam" id="PF00155"/>
    </source>
</evidence>
<dbReference type="GO" id="GO:0042802">
    <property type="term" value="F:identical protein binding"/>
    <property type="evidence" value="ECO:0007669"/>
    <property type="project" value="TreeGrafter"/>
</dbReference>
<evidence type="ECO:0000256" key="5">
    <source>
        <dbReference type="ARBA" id="ARBA00022679"/>
    </source>
</evidence>
<dbReference type="InterPro" id="IPR004839">
    <property type="entry name" value="Aminotransferase_I/II_large"/>
</dbReference>
<name>A0A2W5E8R7_9SPHI</name>
<dbReference type="Proteomes" id="UP000249645">
    <property type="component" value="Unassembled WGS sequence"/>
</dbReference>
<evidence type="ECO:0000313" key="9">
    <source>
        <dbReference type="EMBL" id="PZP40725.1"/>
    </source>
</evidence>
<dbReference type="PANTHER" id="PTHR11879">
    <property type="entry name" value="ASPARTATE AMINOTRANSFERASE"/>
    <property type="match status" value="1"/>
</dbReference>
<keyword evidence="4 7" id="KW-0032">Aminotransferase</keyword>
<evidence type="ECO:0000256" key="2">
    <source>
        <dbReference type="ARBA" id="ARBA00007441"/>
    </source>
</evidence>
<reference evidence="9 10" key="1">
    <citation type="submission" date="2017-11" db="EMBL/GenBank/DDBJ databases">
        <title>Infants hospitalized years apart are colonized by the same room-sourced microbial strains.</title>
        <authorList>
            <person name="Brooks B."/>
            <person name="Olm M.R."/>
            <person name="Firek B.A."/>
            <person name="Baker R."/>
            <person name="Thomas B.C."/>
            <person name="Morowitz M.J."/>
            <person name="Banfield J.F."/>
        </authorList>
    </citation>
    <scope>NUCLEOTIDE SEQUENCE [LARGE SCALE GENOMIC DNA]</scope>
    <source>
        <strain evidence="9">S2_009_000_R2_76</strain>
    </source>
</reference>
<dbReference type="InterPro" id="IPR015422">
    <property type="entry name" value="PyrdxlP-dep_Trfase_small"/>
</dbReference>
<dbReference type="Gene3D" id="3.90.1150.10">
    <property type="entry name" value="Aspartate Aminotransferase, domain 1"/>
    <property type="match status" value="1"/>
</dbReference>
<dbReference type="GO" id="GO:0005829">
    <property type="term" value="C:cytosol"/>
    <property type="evidence" value="ECO:0007669"/>
    <property type="project" value="TreeGrafter"/>
</dbReference>
<accession>A0A2W5E8R7</accession>
<evidence type="ECO:0000256" key="4">
    <source>
        <dbReference type="ARBA" id="ARBA00022576"/>
    </source>
</evidence>
<dbReference type="InterPro" id="IPR004838">
    <property type="entry name" value="NHTrfase_class1_PyrdxlP-BS"/>
</dbReference>
<feature type="domain" description="Aminotransferase class I/classII large" evidence="8">
    <location>
        <begin position="3"/>
        <end position="260"/>
    </location>
</feature>
<dbReference type="InterPro" id="IPR015421">
    <property type="entry name" value="PyrdxlP-dep_Trfase_major"/>
</dbReference>
<dbReference type="EMBL" id="QFOI01000593">
    <property type="protein sequence ID" value="PZP40725.1"/>
    <property type="molecule type" value="Genomic_DNA"/>
</dbReference>
<keyword evidence="5 7" id="KW-0808">Transferase</keyword>
<dbReference type="AlphaFoldDB" id="A0A2W5E8R7"/>
<dbReference type="GO" id="GO:0030170">
    <property type="term" value="F:pyridoxal phosphate binding"/>
    <property type="evidence" value="ECO:0007669"/>
    <property type="project" value="InterPro"/>
</dbReference>
<dbReference type="InterPro" id="IPR015424">
    <property type="entry name" value="PyrdxlP-dep_Trfase"/>
</dbReference>
<gene>
    <name evidence="9" type="ORF">DI598_19160</name>
</gene>
<proteinExistence type="inferred from homology"/>
<dbReference type="Gene3D" id="3.40.640.10">
    <property type="entry name" value="Type I PLP-dependent aspartate aminotransferase-like (Major domain)"/>
    <property type="match status" value="1"/>
</dbReference>
<dbReference type="PRINTS" id="PR00799">
    <property type="entry name" value="TRANSAMINASE"/>
</dbReference>
<dbReference type="EC" id="2.6.1.-" evidence="7"/>
<dbReference type="InterPro" id="IPR000796">
    <property type="entry name" value="Asp_trans"/>
</dbReference>
<dbReference type="GO" id="GO:0033585">
    <property type="term" value="P:L-phenylalanine biosynthetic process from chorismate via phenylpyruvate"/>
    <property type="evidence" value="ECO:0007669"/>
    <property type="project" value="TreeGrafter"/>
</dbReference>
<comment type="similarity">
    <text evidence="2 7">Belongs to the class-I pyridoxal-phosphate-dependent aminotransferase family.</text>
</comment>
<dbReference type="PANTHER" id="PTHR11879:SF37">
    <property type="entry name" value="AROMATIC-AMINO-ACID AMINOTRANSFERASE"/>
    <property type="match status" value="1"/>
</dbReference>
<evidence type="ECO:0000256" key="1">
    <source>
        <dbReference type="ARBA" id="ARBA00001933"/>
    </source>
</evidence>
<comment type="caution">
    <text evidence="9">The sequence shown here is derived from an EMBL/GenBank/DDBJ whole genome shotgun (WGS) entry which is preliminary data.</text>
</comment>
<evidence type="ECO:0000256" key="6">
    <source>
        <dbReference type="ARBA" id="ARBA00022898"/>
    </source>
</evidence>
<evidence type="ECO:0000256" key="3">
    <source>
        <dbReference type="ARBA" id="ARBA00011738"/>
    </source>
</evidence>
<organism evidence="9 10">
    <name type="scientific">Pseudopedobacter saltans</name>
    <dbReference type="NCBI Taxonomy" id="151895"/>
    <lineage>
        <taxon>Bacteria</taxon>
        <taxon>Pseudomonadati</taxon>
        <taxon>Bacteroidota</taxon>
        <taxon>Sphingobacteriia</taxon>
        <taxon>Sphingobacteriales</taxon>
        <taxon>Sphingobacteriaceae</taxon>
        <taxon>Pseudopedobacter</taxon>
    </lineage>
</organism>
<keyword evidence="6" id="KW-0663">Pyridoxal phosphate</keyword>
<comment type="subunit">
    <text evidence="3">Homodimer.</text>
</comment>
<dbReference type="Pfam" id="PF00155">
    <property type="entry name" value="Aminotran_1_2"/>
    <property type="match status" value="1"/>
</dbReference>
<dbReference type="GO" id="GO:0004838">
    <property type="term" value="F:L-tyrosine-2-oxoglutarate transaminase activity"/>
    <property type="evidence" value="ECO:0007669"/>
    <property type="project" value="TreeGrafter"/>
</dbReference>
<dbReference type="CDD" id="cd00609">
    <property type="entry name" value="AAT_like"/>
    <property type="match status" value="1"/>
</dbReference>
<evidence type="ECO:0000256" key="7">
    <source>
        <dbReference type="RuleBase" id="RU000481"/>
    </source>
</evidence>
<sequence length="272" mass="30590">MGIFENAGFEVKKYPYFSKEKFDVDFDAMYDFIATLPSQSIILLHPCCHNPTGADLSPEQWDRLTALLKEKGHIPFLDIAYQGMGKGFDEDAYAIRKMEAEGLSFIVSQSFSKIFSLYGERVGTLSVVCANKEEAKTVHSQLNGTIRKVYSNPPTFGATLIDIVLKDEELTKLWLSELEEMRARIQDMRSSLANEMKSLGIEEKEYSYITKQSGMFSFTNFSKETIIQLRENKGIYMVENGRICIAGLTKKNIPTVAAALKEAILIESSALV</sequence>
<protein>
    <recommendedName>
        <fullName evidence="7">Aminotransferase</fullName>
        <ecNumber evidence="7">2.6.1.-</ecNumber>
    </recommendedName>
</protein>
<dbReference type="SUPFAM" id="SSF53383">
    <property type="entry name" value="PLP-dependent transferases"/>
    <property type="match status" value="1"/>
</dbReference>